<name>A0A7U5MRC1_MYCIT</name>
<sequence length="1088" mass="117806">MSGATSIGHHVLIVTTAGSFTVDGRRLTEPVDAAGKLAKLILWAAQRGGLQPIPSSGDHPIPARVWVVGGAARLLAGALDDHAGDAIGHLGRALAPLVDDGWELRGGTGKAVVLAHGSGSGRVVVEILAEQQPWLATGEESIADDARELGSRLGRWYAALGVLPGSNAAISGAVLADHIMNGRSGRRGAIVSEPGLLPAWATPEVRIQPAWLATIEQVEHEFQHCDELVCLTQQSPALASAGMLTFGYGNAIALEADAAAAAASATKRAFGLWLVELPAADDLNLPKMLPLPHPQMAPDHRVQAWLTTEDLDGLTKDVRDGGAGLSVEQLGVSEAIVWPHKARILEAWASRLREAREAVADDAPLLVLVDEAAASYLAALADPHMWTDEAMRHHFQPAWAASIAAHIRLRGRRAAMRISREYRVWPLYACDAAMVYGLGRDEATGTVIDLSDTHSRLGRMMVTSRAAVTDEVILSALMAETTSELSATLIEALDASAYLDHWAAERTVQVGSTEAGARTDTEDPSPGAAASKVADESSTNSMPAETDDQQARTMAKAAKTRRAGGAKPFTGGVPAAVLHTDGLWLPDNTRVELTEPITHVGHVAELAYRHDIGYRLSANYCERGQIWMTEEVCEHFGIDVKALAEARATKRGPLLHELTQDIAFVTDALADGWRLGGGGEDNTVQRLGIWTRVYREGSDRPGVMIALIAGMDTVSSTYGALTEEDDDDLELDSGKGMPVLAGNPSPAQIARRLQLLAGALGFPWKINGNVTAIDLLVQARPKTFNVREWKAEVLAPSTTAPPYGILDVERDYNWTRQPSAEERQCRYVHAYDRGGSYFAALSTLELPIGEPVHHRDGAKFDPRLPGYWLVEVPENHNWRMPYVLNPNDYQFNEPKWVSTPRVERALALGYDMDILEAIVWIRHGRVLRLWCERFSSANTVLDTDDPDAQAARRQAKVVRSTGLGIMGSDLLKGRPGYDPARRILAAAKANANIAYRFDQIGRRTDQWPVAALSDTVLYVSDDPDPQSAWPGGSETFGRGFGKYKPEGSALLADHLEFLDGNKYKGKKLLIAPDKWRELLPSFTHEGGQ</sequence>
<evidence type="ECO:0000313" key="2">
    <source>
        <dbReference type="EMBL" id="ASL18299.1"/>
    </source>
</evidence>
<dbReference type="AlphaFoldDB" id="A0A7U5MRC1"/>
<gene>
    <name evidence="2" type="ORF">MYCOZU2_05954</name>
</gene>
<protein>
    <submittedName>
        <fullName evidence="2">Uncharacterized protein</fullName>
    </submittedName>
</protein>
<geneLocation type="plasmid" evidence="2 3">
    <name>unnamed 2</name>
</geneLocation>
<organism evidence="2 3">
    <name type="scientific">Mycobacterium intracellulare subsp. chimaera</name>
    <dbReference type="NCBI Taxonomy" id="222805"/>
    <lineage>
        <taxon>Bacteria</taxon>
        <taxon>Bacillati</taxon>
        <taxon>Actinomycetota</taxon>
        <taxon>Actinomycetes</taxon>
        <taxon>Mycobacteriales</taxon>
        <taxon>Mycobacteriaceae</taxon>
        <taxon>Mycobacterium</taxon>
        <taxon>Mycobacterium avium complex (MAC)</taxon>
    </lineage>
</organism>
<feature type="region of interest" description="Disordered" evidence="1">
    <location>
        <begin position="510"/>
        <end position="568"/>
    </location>
</feature>
<dbReference type="RefSeq" id="WP_089152521.1">
    <property type="nucleotide sequence ID" value="NZ_CP015269.1"/>
</dbReference>
<dbReference type="Proteomes" id="UP000198286">
    <property type="component" value="Plasmid unnamed 2"/>
</dbReference>
<proteinExistence type="predicted"/>
<keyword evidence="2" id="KW-0614">Plasmid</keyword>
<evidence type="ECO:0000256" key="1">
    <source>
        <dbReference type="SAM" id="MobiDB-lite"/>
    </source>
</evidence>
<accession>A0A7U5MRC1</accession>
<evidence type="ECO:0000313" key="3">
    <source>
        <dbReference type="Proteomes" id="UP000198286"/>
    </source>
</evidence>
<dbReference type="EMBL" id="CP015269">
    <property type="protein sequence ID" value="ASL18299.1"/>
    <property type="molecule type" value="Genomic_DNA"/>
</dbReference>
<reference evidence="2 3" key="1">
    <citation type="journal article" date="2017" name="Lancet Infect. Dis.">
        <title>Global outbreak of severe Mycobacterium chimaera disease after cardiac surgery: a molecular epidemiological study.</title>
        <authorList>
            <person name="van Ingen J."/>
            <person name="Kohl T."/>
            <person name="Kranzer K."/>
            <person name="Hasse B."/>
            <person name="Keller P."/>
            <person name="Szafranska A."/>
            <person name="Hillemann D."/>
            <person name="Chand M."/>
            <person name="Schreiber P."/>
            <person name="Sommerstein R."/>
            <person name="Berger C."/>
            <person name="Genoni M."/>
            <person name="Ruegg C."/>
            <person name="Troillet N."/>
            <person name="Widmer A.F."/>
            <person name="Becker S.L."/>
            <person name="Herrmann M."/>
            <person name="Eckmanns T."/>
            <person name="Haller S."/>
            <person name="Hoeller C."/>
            <person name="Debast S.B."/>
            <person name="Wolfhagen M.J."/>
            <person name="Hopman J."/>
            <person name="Kluytmans J."/>
            <person name="Langelaar M."/>
            <person name="Notermans D.W."/>
            <person name="ten Oever J."/>
            <person name="van den Barselaar P."/>
            <person name="Vonk A.B.A."/>
            <person name="Vos M.C."/>
            <person name="Ahmed N."/>
            <person name="Brown T."/>
            <person name="Crook D."/>
            <person name="Lamagni T."/>
            <person name="Phin N."/>
            <person name="Smith E.G."/>
            <person name="Zambon M."/>
            <person name="Serr A."/>
            <person name="Goetting T."/>
            <person name="Ebner W."/>
            <person name="Thuermer A."/>
            <person name="Utpatel C."/>
            <person name="Sproer C."/>
            <person name="Bunk B."/>
            <person name="Nubel U."/>
            <person name="Bloemberg G."/>
            <person name="Bottger E."/>
            <person name="Niemann S."/>
            <person name="Wagner D."/>
            <person name="Sax H."/>
        </authorList>
    </citation>
    <scope>NUCLEOTIDE SEQUENCE [LARGE SCALE GENOMIC DNA]</scope>
    <source>
        <strain evidence="2 3">ZUERICH-2</strain>
        <plasmid evidence="2 3">unnamed 2</plasmid>
    </source>
</reference>